<proteinExistence type="predicted"/>
<dbReference type="Gene3D" id="1.10.357.40">
    <property type="entry name" value="YbiA-like"/>
    <property type="match status" value="1"/>
</dbReference>
<evidence type="ECO:0000313" key="4">
    <source>
        <dbReference type="Proteomes" id="UP000024635"/>
    </source>
</evidence>
<dbReference type="SUPFAM" id="SSF143990">
    <property type="entry name" value="YbiA-like"/>
    <property type="match status" value="1"/>
</dbReference>
<name>A0A016WDK7_9BILA</name>
<evidence type="ECO:0000256" key="1">
    <source>
        <dbReference type="SAM" id="MobiDB-lite"/>
    </source>
</evidence>
<keyword evidence="4" id="KW-1185">Reference proteome</keyword>
<accession>A0A016WDK7</accession>
<dbReference type="CDD" id="cd15457">
    <property type="entry name" value="NADAR"/>
    <property type="match status" value="1"/>
</dbReference>
<feature type="compositionally biased region" description="Basic and acidic residues" evidence="1">
    <location>
        <begin position="167"/>
        <end position="178"/>
    </location>
</feature>
<dbReference type="STRING" id="53326.A0A016WDK7"/>
<feature type="compositionally biased region" description="Basic and acidic residues" evidence="1">
    <location>
        <begin position="420"/>
        <end position="446"/>
    </location>
</feature>
<dbReference type="InterPro" id="IPR012816">
    <property type="entry name" value="NADAR"/>
</dbReference>
<dbReference type="EMBL" id="JARK01000431">
    <property type="protein sequence ID" value="EYC37053.1"/>
    <property type="molecule type" value="Genomic_DNA"/>
</dbReference>
<comment type="caution">
    <text evidence="3">The sequence shown here is derived from an EMBL/GenBank/DDBJ whole genome shotgun (WGS) entry which is preliminary data.</text>
</comment>
<feature type="compositionally biased region" description="Basic and acidic residues" evidence="1">
    <location>
        <begin position="391"/>
        <end position="411"/>
    </location>
</feature>
<sequence>MWDSMSSAVMTTALEAKFTQDTRLRHMLFLTHGSRLVECSPSDVIWGIGLPIDSPDAVNPSRWRGKNRLGSLMDAVREKLWANDEYRAQREEVESQMSLFPGYADLYFSSNITRNRHSISGYIEPKETVCDDNRRRSSGDALRAKRRAQAEEELIQAVCVEKRRRSGHESADTRKAEVSETPSTSRARTLSEQNGTSSSQYSKNVRSRTSTGENNNNSCKSPEQKASTPKALLDVVDHSIQEILLPGEGLCDSTPSTVAETGADVIDEVATSMKMEAAERLKATSLTEEPEKVIDPKDLEFKIRKNLSVRKRASEEEEGKDASKRKRRKRDDSDTISRSRSRRKSRSRSPRRTSDKDNGEQKHSKSKSRRSESTRDDKKKEEHRSHRKRRSNGERSRSRSRDRSKRESSKTKEKKRRRSPSTDRAKDEKKEKKRNKSPEDKKDTKLTKPGGTPAPTSVPAAVKPADEEMFGPPTVTTSKAEKVLPKLFRSRNVRLYKCLPPSDKTDVIRATYTGCVRLTRVRLYDEE</sequence>
<dbReference type="Pfam" id="PF08719">
    <property type="entry name" value="NADAR"/>
    <property type="match status" value="1"/>
</dbReference>
<reference evidence="4" key="1">
    <citation type="journal article" date="2015" name="Nat. Genet.">
        <title>The genome and transcriptome of the zoonotic hookworm Ancylostoma ceylanicum identify infection-specific gene families.</title>
        <authorList>
            <person name="Schwarz E.M."/>
            <person name="Hu Y."/>
            <person name="Antoshechkin I."/>
            <person name="Miller M.M."/>
            <person name="Sternberg P.W."/>
            <person name="Aroian R.V."/>
        </authorList>
    </citation>
    <scope>NUCLEOTIDE SEQUENCE</scope>
    <source>
        <strain evidence="4">HY135</strain>
    </source>
</reference>
<dbReference type="OrthoDB" id="206452at2759"/>
<organism evidence="3 4">
    <name type="scientific">Ancylostoma ceylanicum</name>
    <dbReference type="NCBI Taxonomy" id="53326"/>
    <lineage>
        <taxon>Eukaryota</taxon>
        <taxon>Metazoa</taxon>
        <taxon>Ecdysozoa</taxon>
        <taxon>Nematoda</taxon>
        <taxon>Chromadorea</taxon>
        <taxon>Rhabditida</taxon>
        <taxon>Rhabditina</taxon>
        <taxon>Rhabditomorpha</taxon>
        <taxon>Strongyloidea</taxon>
        <taxon>Ancylostomatidae</taxon>
        <taxon>Ancylostomatinae</taxon>
        <taxon>Ancylostoma</taxon>
    </lineage>
</organism>
<dbReference type="InterPro" id="IPR037238">
    <property type="entry name" value="YbiA-like_sf"/>
</dbReference>
<dbReference type="NCBIfam" id="TIGR02464">
    <property type="entry name" value="ribofla_fusion"/>
    <property type="match status" value="1"/>
</dbReference>
<feature type="compositionally biased region" description="Basic residues" evidence="1">
    <location>
        <begin position="339"/>
        <end position="351"/>
    </location>
</feature>
<evidence type="ECO:0000259" key="2">
    <source>
        <dbReference type="Pfam" id="PF08719"/>
    </source>
</evidence>
<gene>
    <name evidence="3" type="primary">Acey_s0831.g2580</name>
    <name evidence="3" type="ORF">Y032_0831g2580</name>
</gene>
<feature type="region of interest" description="Disordered" evidence="1">
    <location>
        <begin position="163"/>
        <end position="229"/>
    </location>
</feature>
<feature type="compositionally biased region" description="Basic and acidic residues" evidence="1">
    <location>
        <begin position="352"/>
        <end position="384"/>
    </location>
</feature>
<protein>
    <recommendedName>
        <fullName evidence="2">NADAR domain-containing protein</fullName>
    </recommendedName>
</protein>
<feature type="domain" description="NADAR" evidence="2">
    <location>
        <begin position="2"/>
        <end position="81"/>
    </location>
</feature>
<dbReference type="AlphaFoldDB" id="A0A016WDK7"/>
<feature type="compositionally biased region" description="Polar residues" evidence="1">
    <location>
        <begin position="180"/>
        <end position="227"/>
    </location>
</feature>
<feature type="region of interest" description="Disordered" evidence="1">
    <location>
        <begin position="310"/>
        <end position="477"/>
    </location>
</feature>
<dbReference type="Proteomes" id="UP000024635">
    <property type="component" value="Unassembled WGS sequence"/>
</dbReference>
<evidence type="ECO:0000313" key="3">
    <source>
        <dbReference type="EMBL" id="EYC37053.1"/>
    </source>
</evidence>